<dbReference type="Proteomes" id="UP001165960">
    <property type="component" value="Unassembled WGS sequence"/>
</dbReference>
<keyword evidence="2" id="KW-1185">Reference proteome</keyword>
<evidence type="ECO:0000313" key="1">
    <source>
        <dbReference type="EMBL" id="KAJ9083767.1"/>
    </source>
</evidence>
<dbReference type="EMBL" id="QTSX02000935">
    <property type="protein sequence ID" value="KAJ9083767.1"/>
    <property type="molecule type" value="Genomic_DNA"/>
</dbReference>
<evidence type="ECO:0000313" key="2">
    <source>
        <dbReference type="Proteomes" id="UP001165960"/>
    </source>
</evidence>
<accession>A0ACC2UA53</accession>
<name>A0ACC2UA53_9FUNG</name>
<gene>
    <name evidence="1" type="ORF">DSO57_1031391</name>
</gene>
<sequence length="99" mass="10581">MKLKELIFAGTGASSGLPIAACINRLDYVCPVCNSALTLAGAKNRRNNTSLIIVTENAAGFSKTILIDCGKTFNASTLDCFLKNKIRRIDAVILTHSHA</sequence>
<reference evidence="1" key="1">
    <citation type="submission" date="2022-04" db="EMBL/GenBank/DDBJ databases">
        <title>Genome of the entomopathogenic fungus Entomophthora muscae.</title>
        <authorList>
            <person name="Elya C."/>
            <person name="Lovett B.R."/>
            <person name="Lee E."/>
            <person name="Macias A.M."/>
            <person name="Hajek A.E."/>
            <person name="De Bivort B.L."/>
            <person name="Kasson M.T."/>
            <person name="De Fine Licht H.H."/>
            <person name="Stajich J.E."/>
        </authorList>
    </citation>
    <scope>NUCLEOTIDE SEQUENCE</scope>
    <source>
        <strain evidence="1">Berkeley</strain>
    </source>
</reference>
<proteinExistence type="predicted"/>
<organism evidence="1 2">
    <name type="scientific">Entomophthora muscae</name>
    <dbReference type="NCBI Taxonomy" id="34485"/>
    <lineage>
        <taxon>Eukaryota</taxon>
        <taxon>Fungi</taxon>
        <taxon>Fungi incertae sedis</taxon>
        <taxon>Zoopagomycota</taxon>
        <taxon>Entomophthoromycotina</taxon>
        <taxon>Entomophthoromycetes</taxon>
        <taxon>Entomophthorales</taxon>
        <taxon>Entomophthoraceae</taxon>
        <taxon>Entomophthora</taxon>
    </lineage>
</organism>
<protein>
    <submittedName>
        <fullName evidence="1">Uncharacterized protein</fullName>
    </submittedName>
</protein>
<comment type="caution">
    <text evidence="1">The sequence shown here is derived from an EMBL/GenBank/DDBJ whole genome shotgun (WGS) entry which is preliminary data.</text>
</comment>